<dbReference type="SUPFAM" id="SSF52467">
    <property type="entry name" value="DHS-like NAD/FAD-binding domain"/>
    <property type="match status" value="1"/>
</dbReference>
<feature type="binding site" evidence="7">
    <location>
        <position position="357"/>
    </location>
    <ligand>
        <name>Zn(2+)</name>
        <dbReference type="ChEBI" id="CHEBI:29105"/>
    </ligand>
</feature>
<dbReference type="Gene3D" id="3.30.1600.10">
    <property type="entry name" value="SIR2/SIRT2 'Small Domain"/>
    <property type="match status" value="1"/>
</dbReference>
<name>A0A9W8GQ01_9FUNG</name>
<feature type="binding site" evidence="7">
    <location>
        <position position="330"/>
    </location>
    <ligand>
        <name>Zn(2+)</name>
        <dbReference type="ChEBI" id="CHEBI:29105"/>
    </ligand>
</feature>
<dbReference type="GO" id="GO:0005634">
    <property type="term" value="C:nucleus"/>
    <property type="evidence" value="ECO:0007669"/>
    <property type="project" value="TreeGrafter"/>
</dbReference>
<organism evidence="10 11">
    <name type="scientific">Coemansia pectinata</name>
    <dbReference type="NCBI Taxonomy" id="1052879"/>
    <lineage>
        <taxon>Eukaryota</taxon>
        <taxon>Fungi</taxon>
        <taxon>Fungi incertae sedis</taxon>
        <taxon>Zoopagomycota</taxon>
        <taxon>Kickxellomycotina</taxon>
        <taxon>Kickxellomycetes</taxon>
        <taxon>Kickxellales</taxon>
        <taxon>Kickxellaceae</taxon>
        <taxon>Coemansia</taxon>
    </lineage>
</organism>
<dbReference type="InterPro" id="IPR026590">
    <property type="entry name" value="Ssirtuin_cat_dom"/>
</dbReference>
<feature type="active site" description="Proton acceptor" evidence="7">
    <location>
        <position position="322"/>
    </location>
</feature>
<evidence type="ECO:0000259" key="9">
    <source>
        <dbReference type="PROSITE" id="PS50305"/>
    </source>
</evidence>
<dbReference type="InterPro" id="IPR026591">
    <property type="entry name" value="Sirtuin_cat_small_dom_sf"/>
</dbReference>
<evidence type="ECO:0000256" key="4">
    <source>
        <dbReference type="ARBA" id="ARBA00022723"/>
    </source>
</evidence>
<keyword evidence="4 7" id="KW-0479">Metal-binding</keyword>
<dbReference type="Pfam" id="PF02146">
    <property type="entry name" value="SIR2"/>
    <property type="match status" value="1"/>
</dbReference>
<comment type="similarity">
    <text evidence="2">Belongs to the sirtuin family. Class I subfamily.</text>
</comment>
<keyword evidence="5 7" id="KW-0862">Zinc</keyword>
<keyword evidence="6" id="KW-0520">NAD</keyword>
<dbReference type="GO" id="GO:0046970">
    <property type="term" value="F:histone H4K16 deacetylase activity, NAD-dependent"/>
    <property type="evidence" value="ECO:0007669"/>
    <property type="project" value="TreeGrafter"/>
</dbReference>
<dbReference type="OrthoDB" id="420264at2759"/>
<comment type="cofactor">
    <cofactor evidence="1">
        <name>Zn(2+)</name>
        <dbReference type="ChEBI" id="CHEBI:29105"/>
    </cofactor>
</comment>
<feature type="region of interest" description="Disordered" evidence="8">
    <location>
        <begin position="1"/>
        <end position="51"/>
    </location>
</feature>
<dbReference type="PANTHER" id="PTHR11085">
    <property type="entry name" value="NAD-DEPENDENT PROTEIN DEACYLASE SIRTUIN-5, MITOCHONDRIAL-RELATED"/>
    <property type="match status" value="1"/>
</dbReference>
<dbReference type="GO" id="GO:0070403">
    <property type="term" value="F:NAD+ binding"/>
    <property type="evidence" value="ECO:0007669"/>
    <property type="project" value="InterPro"/>
</dbReference>
<feature type="binding site" evidence="7">
    <location>
        <position position="333"/>
    </location>
    <ligand>
        <name>Zn(2+)</name>
        <dbReference type="ChEBI" id="CHEBI:29105"/>
    </ligand>
</feature>
<evidence type="ECO:0000256" key="2">
    <source>
        <dbReference type="ARBA" id="ARBA00006924"/>
    </source>
</evidence>
<feature type="binding site" evidence="7">
    <location>
        <position position="354"/>
    </location>
    <ligand>
        <name>Zn(2+)</name>
        <dbReference type="ChEBI" id="CHEBI:29105"/>
    </ligand>
</feature>
<dbReference type="GO" id="GO:0046872">
    <property type="term" value="F:metal ion binding"/>
    <property type="evidence" value="ECO:0007669"/>
    <property type="project" value="UniProtKB-KW"/>
</dbReference>
<dbReference type="PANTHER" id="PTHR11085:SF9">
    <property type="entry name" value="NAD-DEPENDENT PROTEIN DEACETYLASE SIRTUIN-1"/>
    <property type="match status" value="1"/>
</dbReference>
<evidence type="ECO:0000313" key="11">
    <source>
        <dbReference type="Proteomes" id="UP001140011"/>
    </source>
</evidence>
<proteinExistence type="inferred from homology"/>
<protein>
    <submittedName>
        <fullName evidence="10">NAD-dependent histone deacetylase sir2</fullName>
    </submittedName>
</protein>
<dbReference type="InterPro" id="IPR050134">
    <property type="entry name" value="NAD-dep_sirtuin_deacylases"/>
</dbReference>
<evidence type="ECO:0000256" key="5">
    <source>
        <dbReference type="ARBA" id="ARBA00022833"/>
    </source>
</evidence>
<evidence type="ECO:0000313" key="10">
    <source>
        <dbReference type="EMBL" id="KAJ2742552.1"/>
    </source>
</evidence>
<evidence type="ECO:0000256" key="6">
    <source>
        <dbReference type="ARBA" id="ARBA00023027"/>
    </source>
</evidence>
<feature type="compositionally biased region" description="Polar residues" evidence="8">
    <location>
        <begin position="9"/>
        <end position="18"/>
    </location>
</feature>
<feature type="non-terminal residue" evidence="10">
    <location>
        <position position="393"/>
    </location>
</feature>
<comment type="caution">
    <text evidence="10">The sequence shown here is derived from an EMBL/GenBank/DDBJ whole genome shotgun (WGS) entry which is preliminary data.</text>
</comment>
<evidence type="ECO:0000256" key="7">
    <source>
        <dbReference type="PROSITE-ProRule" id="PRU00236"/>
    </source>
</evidence>
<evidence type="ECO:0000256" key="3">
    <source>
        <dbReference type="ARBA" id="ARBA00022679"/>
    </source>
</evidence>
<evidence type="ECO:0000256" key="1">
    <source>
        <dbReference type="ARBA" id="ARBA00001947"/>
    </source>
</evidence>
<accession>A0A9W8GQ01</accession>
<dbReference type="EMBL" id="JANBUH010001797">
    <property type="protein sequence ID" value="KAJ2742552.1"/>
    <property type="molecule type" value="Genomic_DNA"/>
</dbReference>
<dbReference type="Proteomes" id="UP001140011">
    <property type="component" value="Unassembled WGS sequence"/>
</dbReference>
<feature type="domain" description="Deacetylase sirtuin-type" evidence="9">
    <location>
        <begin position="196"/>
        <end position="393"/>
    </location>
</feature>
<dbReference type="AlphaFoldDB" id="A0A9W8GQ01"/>
<keyword evidence="3" id="KW-0808">Transferase</keyword>
<gene>
    <name evidence="10" type="primary">SIR2</name>
    <name evidence="10" type="ORF">GGI19_006803</name>
</gene>
<dbReference type="InterPro" id="IPR003000">
    <property type="entry name" value="Sirtuin"/>
</dbReference>
<evidence type="ECO:0000256" key="8">
    <source>
        <dbReference type="SAM" id="MobiDB-lite"/>
    </source>
</evidence>
<keyword evidence="11" id="KW-1185">Reference proteome</keyword>
<dbReference type="PROSITE" id="PS50305">
    <property type="entry name" value="SIRTUIN"/>
    <property type="match status" value="1"/>
</dbReference>
<reference evidence="10" key="1">
    <citation type="submission" date="2022-07" db="EMBL/GenBank/DDBJ databases">
        <title>Phylogenomic reconstructions and comparative analyses of Kickxellomycotina fungi.</title>
        <authorList>
            <person name="Reynolds N.K."/>
            <person name="Stajich J.E."/>
            <person name="Barry K."/>
            <person name="Grigoriev I.V."/>
            <person name="Crous P."/>
            <person name="Smith M.E."/>
        </authorList>
    </citation>
    <scope>NUCLEOTIDE SEQUENCE</scope>
    <source>
        <strain evidence="10">BCRC 34297</strain>
    </source>
</reference>
<dbReference type="InterPro" id="IPR029035">
    <property type="entry name" value="DHS-like_NAD/FAD-binding_dom"/>
</dbReference>
<dbReference type="Gene3D" id="3.40.50.1220">
    <property type="entry name" value="TPP-binding domain"/>
    <property type="match status" value="1"/>
</dbReference>
<sequence>MDQFKPATETWNAETEPNASGLDVGDGRPVSFTPLIASSSGSKRRGGSITEHEHCEVKVSELIQGSKRHRMESIELQIVQTATDGAGDDDDGECSDDDLNIDGSYAPSPLAGVDADAGDMAYLRYSFEEMEIVRSEAYALGFNAFLQKYIIDMGVSVRSLLEVFSSQSVQGLGISDLQSLQLLKYHLARFYRNRPKLPDINTIEDVVRLLQQSKRIMVLTGAGVSVSCGIPDFRSPTGIYTRLNDEFGLDDPQQMFDIEYFRETPELFYSFAKELYPYNFSPAPSHAFIKLLEDKEKLLRNYTQNIDTLEHVQGIKSVLNCHGSFATATCIKCGYQCDGKDLEGDIMAKRIAYCPMCKDGPREQPAATVSRNGALEHSADGILDGHTVSNSNE</sequence>